<dbReference type="GO" id="GO:1901137">
    <property type="term" value="P:carbohydrate derivative biosynthetic process"/>
    <property type="evidence" value="ECO:0007669"/>
    <property type="project" value="UniProtKB-ARBA"/>
</dbReference>
<dbReference type="FunFam" id="3.90.550.10:FF:000011">
    <property type="entry name" value="3-deoxy-manno-octulosonate cytidylyltransferase"/>
    <property type="match status" value="1"/>
</dbReference>
<dbReference type="AlphaFoldDB" id="A0A061R8E9"/>
<reference evidence="10" key="1">
    <citation type="submission" date="2014-05" db="EMBL/GenBank/DDBJ databases">
        <title>The transcriptome of the halophilic microalga Tetraselmis sp. GSL018 isolated from the Great Salt Lake, Utah.</title>
        <authorList>
            <person name="Jinkerson R.E."/>
            <person name="D'Adamo S."/>
            <person name="Posewitz M.C."/>
        </authorList>
    </citation>
    <scope>NUCLEOTIDE SEQUENCE</scope>
    <source>
        <strain evidence="10">GSL018</strain>
    </source>
</reference>
<evidence type="ECO:0000256" key="5">
    <source>
        <dbReference type="ARBA" id="ARBA00060624"/>
    </source>
</evidence>
<comment type="similarity">
    <text evidence="6">Belongs to the KdsB family.</text>
</comment>
<keyword evidence="3 10" id="KW-0548">Nucleotidyltransferase</keyword>
<keyword evidence="2 10" id="KW-0808">Transferase</keyword>
<dbReference type="SUPFAM" id="SSF53448">
    <property type="entry name" value="Nucleotide-diphospho-sugar transferases"/>
    <property type="match status" value="1"/>
</dbReference>
<evidence type="ECO:0000313" key="10">
    <source>
        <dbReference type="EMBL" id="JAC66955.1"/>
    </source>
</evidence>
<dbReference type="NCBIfam" id="TIGR00466">
    <property type="entry name" value="kdsB"/>
    <property type="match status" value="1"/>
</dbReference>
<dbReference type="Gene3D" id="3.90.550.10">
    <property type="entry name" value="Spore Coat Polysaccharide Biosynthesis Protein SpsA, Chain A"/>
    <property type="match status" value="1"/>
</dbReference>
<dbReference type="InterPro" id="IPR004528">
    <property type="entry name" value="KdsB"/>
</dbReference>
<dbReference type="NCBIfam" id="NF003950">
    <property type="entry name" value="PRK05450.1-3"/>
    <property type="match status" value="1"/>
</dbReference>
<evidence type="ECO:0000256" key="9">
    <source>
        <dbReference type="SAM" id="Phobius"/>
    </source>
</evidence>
<accession>A0A061R8E9</accession>
<dbReference type="NCBIfam" id="NF003952">
    <property type="entry name" value="PRK05450.1-5"/>
    <property type="match status" value="1"/>
</dbReference>
<organism evidence="10">
    <name type="scientific">Tetraselmis sp. GSL018</name>
    <dbReference type="NCBI Taxonomy" id="582737"/>
    <lineage>
        <taxon>Eukaryota</taxon>
        <taxon>Viridiplantae</taxon>
        <taxon>Chlorophyta</taxon>
        <taxon>core chlorophytes</taxon>
        <taxon>Chlorodendrophyceae</taxon>
        <taxon>Chlorodendrales</taxon>
        <taxon>Chlorodendraceae</taxon>
        <taxon>Tetraselmis</taxon>
    </lineage>
</organism>
<dbReference type="InterPro" id="IPR003329">
    <property type="entry name" value="Cytidylyl_trans"/>
</dbReference>
<feature type="transmembrane region" description="Helical" evidence="9">
    <location>
        <begin position="6"/>
        <end position="22"/>
    </location>
</feature>
<evidence type="ECO:0000256" key="8">
    <source>
        <dbReference type="ARBA" id="ARBA00082857"/>
    </source>
</evidence>
<keyword evidence="9" id="KW-0472">Membrane</keyword>
<evidence type="ECO:0000256" key="4">
    <source>
        <dbReference type="ARBA" id="ARBA00050198"/>
    </source>
</evidence>
<dbReference type="GO" id="GO:0008690">
    <property type="term" value="F:3-deoxy-manno-octulosonate cytidylyltransferase activity"/>
    <property type="evidence" value="ECO:0007669"/>
    <property type="project" value="UniProtKB-EC"/>
</dbReference>
<evidence type="ECO:0000256" key="3">
    <source>
        <dbReference type="ARBA" id="ARBA00022695"/>
    </source>
</evidence>
<dbReference type="GO" id="GO:0044281">
    <property type="term" value="P:small molecule metabolic process"/>
    <property type="evidence" value="ECO:0007669"/>
    <property type="project" value="UniProtKB-ARBA"/>
</dbReference>
<dbReference type="GO" id="GO:0016020">
    <property type="term" value="C:membrane"/>
    <property type="evidence" value="ECO:0007669"/>
    <property type="project" value="UniProtKB-SubCell"/>
</dbReference>
<dbReference type="GO" id="GO:0005829">
    <property type="term" value="C:cytosol"/>
    <property type="evidence" value="ECO:0007669"/>
    <property type="project" value="TreeGrafter"/>
</dbReference>
<keyword evidence="9" id="KW-0812">Transmembrane</keyword>
<dbReference type="PANTHER" id="PTHR42866:SF2">
    <property type="entry name" value="3-DEOXY-MANNO-OCTULOSONATE CYTIDYLYLTRANSFERASE, MITOCHONDRIAL"/>
    <property type="match status" value="1"/>
</dbReference>
<evidence type="ECO:0000256" key="7">
    <source>
        <dbReference type="ARBA" id="ARBA00066873"/>
    </source>
</evidence>
<proteinExistence type="inferred from homology"/>
<gene>
    <name evidence="10" type="primary">KDSB</name>
    <name evidence="10" type="ORF">TSPGSL018_12370</name>
</gene>
<dbReference type="InterPro" id="IPR029044">
    <property type="entry name" value="Nucleotide-diphossugar_trans"/>
</dbReference>
<name>A0A061R8E9_9CHLO</name>
<evidence type="ECO:0000256" key="1">
    <source>
        <dbReference type="ARBA" id="ARBA00004370"/>
    </source>
</evidence>
<dbReference type="Pfam" id="PF02348">
    <property type="entry name" value="CTP_transf_3"/>
    <property type="match status" value="1"/>
</dbReference>
<dbReference type="HAMAP" id="MF_00057">
    <property type="entry name" value="KdsB"/>
    <property type="match status" value="1"/>
</dbReference>
<dbReference type="EC" id="2.7.7.38" evidence="7"/>
<keyword evidence="9" id="KW-1133">Transmembrane helix</keyword>
<dbReference type="PANTHER" id="PTHR42866">
    <property type="entry name" value="3-DEOXY-MANNO-OCTULOSONATE CYTIDYLYLTRANSFERASE"/>
    <property type="match status" value="1"/>
</dbReference>
<sequence length="283" mass="31363">MVCGFLLGGATVAIVGFLVDKIKKRHKRRSRVVGVIPARYKSTRFPGKPLVTIAGKPMIVRTWQQATKASKLDRVVVATDDERIAKACRDHGAEVVMTDEAIPNGTERCAQALERMGGKYDICVNIQGDEPLIEPEVIDEVVKALQDTPDAVYSTACTPLKHEEIGMRGRVKCITDTEGYAIYFSRGVIPHNKDGKVQPYPAPYQDKPYLLHLGLQCYDAGFLREFAQMKSTPLQLMEDLEQLKVIENGYKIKTVVVNHCAHGVDEPSDVASIEAIIKRDGLE</sequence>
<evidence type="ECO:0000256" key="2">
    <source>
        <dbReference type="ARBA" id="ARBA00022679"/>
    </source>
</evidence>
<dbReference type="CDD" id="cd02517">
    <property type="entry name" value="CMP-KDO-Synthetase"/>
    <property type="match status" value="1"/>
</dbReference>
<evidence type="ECO:0000256" key="6">
    <source>
        <dbReference type="ARBA" id="ARBA00060845"/>
    </source>
</evidence>
<comment type="catalytic activity">
    <reaction evidence="4">
        <text>3-deoxy-alpha-D-manno-oct-2-ulosonate + CTP = CMP-3-deoxy-beta-D-manno-octulosonate + diphosphate</text>
        <dbReference type="Rhea" id="RHEA:23448"/>
        <dbReference type="ChEBI" id="CHEBI:33019"/>
        <dbReference type="ChEBI" id="CHEBI:37563"/>
        <dbReference type="ChEBI" id="CHEBI:85986"/>
        <dbReference type="ChEBI" id="CHEBI:85987"/>
        <dbReference type="EC" id="2.7.7.38"/>
    </reaction>
</comment>
<comment type="subcellular location">
    <subcellularLocation>
        <location evidence="1">Membrane</location>
    </subcellularLocation>
</comment>
<dbReference type="EMBL" id="GBEZ01019628">
    <property type="protein sequence ID" value="JAC66955.1"/>
    <property type="molecule type" value="Transcribed_RNA"/>
</dbReference>
<protein>
    <recommendedName>
        <fullName evidence="7">3-deoxy-manno-octulosonate cytidylyltransferase</fullName>
        <ecNumber evidence="7">2.7.7.38</ecNumber>
    </recommendedName>
    <alternativeName>
        <fullName evidence="8">CMP-2-keto-3-deoxyoctulosonic acid synthase</fullName>
    </alternativeName>
</protein>
<comment type="pathway">
    <text evidence="5">Nucleotide-sugar biosynthesis; CMP-3-deoxy-D-manno-octulosonate biosynthesis; CMP-3-deoxy-D-manno-octulosonate from 3-deoxy-D-manno-octulosonate and CTP: step 1/1.</text>
</comment>